<feature type="compositionally biased region" description="Basic and acidic residues" evidence="1">
    <location>
        <begin position="15"/>
        <end position="38"/>
    </location>
</feature>
<evidence type="ECO:0000256" key="1">
    <source>
        <dbReference type="SAM" id="MobiDB-lite"/>
    </source>
</evidence>
<feature type="non-terminal residue" evidence="2">
    <location>
        <position position="1"/>
    </location>
</feature>
<dbReference type="AlphaFoldDB" id="A0AAE0Z685"/>
<dbReference type="EMBL" id="JAWDGP010004555">
    <property type="protein sequence ID" value="KAK3763475.1"/>
    <property type="molecule type" value="Genomic_DNA"/>
</dbReference>
<proteinExistence type="predicted"/>
<reference evidence="2" key="1">
    <citation type="journal article" date="2023" name="G3 (Bethesda)">
        <title>A reference genome for the long-term kleptoplast-retaining sea slug Elysia crispata morphotype clarki.</title>
        <authorList>
            <person name="Eastman K.E."/>
            <person name="Pendleton A.L."/>
            <person name="Shaikh M.A."/>
            <person name="Suttiyut T."/>
            <person name="Ogas R."/>
            <person name="Tomko P."/>
            <person name="Gavelis G."/>
            <person name="Widhalm J.R."/>
            <person name="Wisecaver J.H."/>
        </authorList>
    </citation>
    <scope>NUCLEOTIDE SEQUENCE</scope>
    <source>
        <strain evidence="2">ECLA1</strain>
    </source>
</reference>
<gene>
    <name evidence="2" type="ORF">RRG08_001122</name>
</gene>
<sequence>KYKLNRPKNLGYSLTEKEEKESLSNKENADKEKEKYGDESQNVQTCARLPSPVLVSTDLCICTGSADFYRTAVKIEPIRAEPSRRGMIRVGGGEKIGNSFYNPHYCASGYEEMAGMCRSMSGIINVKIDNLRPSENNAFAFSLDYDASTTTPMSMTGETAK</sequence>
<dbReference type="Proteomes" id="UP001283361">
    <property type="component" value="Unassembled WGS sequence"/>
</dbReference>
<organism evidence="2 3">
    <name type="scientific">Elysia crispata</name>
    <name type="common">lettuce slug</name>
    <dbReference type="NCBI Taxonomy" id="231223"/>
    <lineage>
        <taxon>Eukaryota</taxon>
        <taxon>Metazoa</taxon>
        <taxon>Spiralia</taxon>
        <taxon>Lophotrochozoa</taxon>
        <taxon>Mollusca</taxon>
        <taxon>Gastropoda</taxon>
        <taxon>Heterobranchia</taxon>
        <taxon>Euthyneura</taxon>
        <taxon>Panpulmonata</taxon>
        <taxon>Sacoglossa</taxon>
        <taxon>Placobranchoidea</taxon>
        <taxon>Plakobranchidae</taxon>
        <taxon>Elysia</taxon>
    </lineage>
</organism>
<feature type="region of interest" description="Disordered" evidence="1">
    <location>
        <begin position="1"/>
        <end position="39"/>
    </location>
</feature>
<keyword evidence="3" id="KW-1185">Reference proteome</keyword>
<protein>
    <submittedName>
        <fullName evidence="2">Uncharacterized protein</fullName>
    </submittedName>
</protein>
<evidence type="ECO:0000313" key="2">
    <source>
        <dbReference type="EMBL" id="KAK3763475.1"/>
    </source>
</evidence>
<accession>A0AAE0Z685</accession>
<name>A0AAE0Z685_9GAST</name>
<comment type="caution">
    <text evidence="2">The sequence shown here is derived from an EMBL/GenBank/DDBJ whole genome shotgun (WGS) entry which is preliminary data.</text>
</comment>
<evidence type="ECO:0000313" key="3">
    <source>
        <dbReference type="Proteomes" id="UP001283361"/>
    </source>
</evidence>